<dbReference type="Gene3D" id="3.40.50.300">
    <property type="entry name" value="P-loop containing nucleotide triphosphate hydrolases"/>
    <property type="match status" value="1"/>
</dbReference>
<dbReference type="InParanoid" id="H2AWK5"/>
<keyword evidence="11" id="KW-1185">Reference proteome</keyword>
<dbReference type="SMART" id="SM01074">
    <property type="entry name" value="Cdc6_C"/>
    <property type="match status" value="1"/>
</dbReference>
<dbReference type="InterPro" id="IPR036388">
    <property type="entry name" value="WH-like_DNA-bd_sf"/>
</dbReference>
<dbReference type="STRING" id="1071382.H2AWK5"/>
<dbReference type="GO" id="GO:0031261">
    <property type="term" value="C:DNA replication preinitiation complex"/>
    <property type="evidence" value="ECO:0007669"/>
    <property type="project" value="EnsemblFungi"/>
</dbReference>
<dbReference type="InterPro" id="IPR003959">
    <property type="entry name" value="ATPase_AAA_core"/>
</dbReference>
<evidence type="ECO:0000256" key="6">
    <source>
        <dbReference type="ARBA" id="ARBA00023306"/>
    </source>
</evidence>
<dbReference type="GO" id="GO:0005525">
    <property type="term" value="F:GTP binding"/>
    <property type="evidence" value="ECO:0007669"/>
    <property type="project" value="EnsemblFungi"/>
</dbReference>
<dbReference type="EMBL" id="HE650826">
    <property type="protein sequence ID" value="CCF58755.1"/>
    <property type="molecule type" value="Genomic_DNA"/>
</dbReference>
<dbReference type="Proteomes" id="UP000005220">
    <property type="component" value="Chromosome 6"/>
</dbReference>
<dbReference type="SUPFAM" id="SSF46785">
    <property type="entry name" value="Winged helix' DNA-binding domain"/>
    <property type="match status" value="1"/>
</dbReference>
<keyword evidence="4" id="KW-0235">DNA replication</keyword>
<dbReference type="InterPro" id="IPR015163">
    <property type="entry name" value="Cdc6_C"/>
</dbReference>
<keyword evidence="3" id="KW-0132">Cell division</keyword>
<dbReference type="Pfam" id="PF09079">
    <property type="entry name" value="WHD_Cdc6"/>
    <property type="match status" value="1"/>
</dbReference>
<dbReference type="eggNOG" id="KOG2227">
    <property type="taxonomic scope" value="Eukaryota"/>
</dbReference>
<dbReference type="OrthoDB" id="1926878at2759"/>
<dbReference type="GO" id="GO:0140530">
    <property type="term" value="P:MCM complex loading"/>
    <property type="evidence" value="ECO:0007669"/>
    <property type="project" value="EnsemblFungi"/>
</dbReference>
<dbReference type="Pfam" id="PF22606">
    <property type="entry name" value="Cdc6-ORC-like_ATPase_lid"/>
    <property type="match status" value="1"/>
</dbReference>
<sequence length="480" mass="54755">MVTPSRSVDSKKRLKLNVTPLKEREINEPITPSSTPSRLIFGKESIYSRTKSLLQRSAAVTTNSGFLVSRKQQYDEIMNFLDTNVMSHQSNSLYITGPPGTGKTAQVSQIISKNFLPLQAPRVANEMELPKDLLNTSYFKLSNGKIEAVALTSINCIALNDASSIFNKIYSSFSKVNNTPVKTMQDLQRFMELYSEKVTFVVVLDEMDKLLRTSVNDTIATRLIFELFLLAKMPSINFLLIGIANSLDMKDKFLSRLNLRNDLLPKTLIFHPYSADEMYNIVMNRISIIEDDCIFNPMAIRFAAKRCSGNTGDLRKLFDVLRNSIEVVELELIASRKKSNKESKLTKVGMQHIAKVFNQVLNSTSTRSRMNKLNMQQRVMLCSLVHREKLDIFQSHISMDDAFDYYFRLLSKKDVLKPLKRNEFLEMCNTLETCGLVTIIFGKSNGKTKHTVKLIKTNVDEAEFQEEITKIDLLKNFMLI</sequence>
<evidence type="ECO:0000256" key="2">
    <source>
        <dbReference type="ARBA" id="ARBA00006184"/>
    </source>
</evidence>
<evidence type="ECO:0000256" key="7">
    <source>
        <dbReference type="PIRNR" id="PIRNR001767"/>
    </source>
</evidence>
<dbReference type="SMART" id="SM00382">
    <property type="entry name" value="AAA"/>
    <property type="match status" value="1"/>
</dbReference>
<protein>
    <recommendedName>
        <fullName evidence="7">Cell division control protein</fullName>
    </recommendedName>
</protein>
<dbReference type="GO" id="GO:0003682">
    <property type="term" value="F:chromatin binding"/>
    <property type="evidence" value="ECO:0007669"/>
    <property type="project" value="EnsemblFungi"/>
</dbReference>
<dbReference type="InterPro" id="IPR003593">
    <property type="entry name" value="AAA+_ATPase"/>
</dbReference>
<dbReference type="GO" id="GO:0005524">
    <property type="term" value="F:ATP binding"/>
    <property type="evidence" value="ECO:0007669"/>
    <property type="project" value="EnsemblFungi"/>
</dbReference>
<evidence type="ECO:0000259" key="9">
    <source>
        <dbReference type="SMART" id="SM01074"/>
    </source>
</evidence>
<dbReference type="SUPFAM" id="SSF52540">
    <property type="entry name" value="P-loop containing nucleoside triphosphate hydrolases"/>
    <property type="match status" value="1"/>
</dbReference>
<dbReference type="InterPro" id="IPR054425">
    <property type="entry name" value="Cdc6_ORC1-like_ATPase_lid"/>
</dbReference>
<dbReference type="Pfam" id="PF00004">
    <property type="entry name" value="AAA"/>
    <property type="match status" value="1"/>
</dbReference>
<gene>
    <name evidence="10" type="primary">KAFR0F01580</name>
    <name evidence="10" type="ORF">KAFR_0F01580</name>
</gene>
<keyword evidence="6" id="KW-0131">Cell cycle</keyword>
<evidence type="ECO:0000256" key="3">
    <source>
        <dbReference type="ARBA" id="ARBA00022618"/>
    </source>
</evidence>
<keyword evidence="5" id="KW-0539">Nucleus</keyword>
<accession>H2AWK5</accession>
<feature type="domain" description="Cdc6 C-terminal" evidence="9">
    <location>
        <begin position="381"/>
        <end position="468"/>
    </location>
</feature>
<evidence type="ECO:0000259" key="8">
    <source>
        <dbReference type="SMART" id="SM00382"/>
    </source>
</evidence>
<reference evidence="10 11" key="1">
    <citation type="journal article" date="2011" name="Proc. Natl. Acad. Sci. U.S.A.">
        <title>Evolutionary erosion of yeast sex chromosomes by mating-type switching accidents.</title>
        <authorList>
            <person name="Gordon J.L."/>
            <person name="Armisen D."/>
            <person name="Proux-Wera E."/>
            <person name="Oheigeartaigh S.S."/>
            <person name="Byrne K.P."/>
            <person name="Wolfe K.H."/>
        </authorList>
    </citation>
    <scope>NUCLEOTIDE SEQUENCE [LARGE SCALE GENOMIC DNA]</scope>
    <source>
        <strain evidence="11">ATCC 22294 / BCRC 22015 / CBS 2517 / CECT 1963 / NBRC 1671 / NRRL Y-8276</strain>
    </source>
</reference>
<proteinExistence type="inferred from homology"/>
<evidence type="ECO:0000256" key="4">
    <source>
        <dbReference type="ARBA" id="ARBA00022705"/>
    </source>
</evidence>
<dbReference type="PANTHER" id="PTHR10763">
    <property type="entry name" value="CELL DIVISION CONTROL PROTEIN 6-RELATED"/>
    <property type="match status" value="1"/>
</dbReference>
<dbReference type="PIRSF" id="PIRSF001767">
    <property type="entry name" value="Cdc6"/>
    <property type="match status" value="1"/>
</dbReference>
<dbReference type="KEGG" id="kaf:KAFR_0F01580"/>
<dbReference type="GO" id="GO:0003688">
    <property type="term" value="F:DNA replication origin binding"/>
    <property type="evidence" value="ECO:0007669"/>
    <property type="project" value="EnsemblFungi"/>
</dbReference>
<dbReference type="GO" id="GO:0004861">
    <property type="term" value="F:cyclin-dependent protein serine/threonine kinase inhibitor activity"/>
    <property type="evidence" value="ECO:0007669"/>
    <property type="project" value="EnsemblFungi"/>
</dbReference>
<evidence type="ECO:0000313" key="10">
    <source>
        <dbReference type="EMBL" id="CCF58755.1"/>
    </source>
</evidence>
<dbReference type="InterPro" id="IPR027417">
    <property type="entry name" value="P-loop_NTPase"/>
</dbReference>
<evidence type="ECO:0000256" key="1">
    <source>
        <dbReference type="ARBA" id="ARBA00004123"/>
    </source>
</evidence>
<organism evidence="10 11">
    <name type="scientific">Kazachstania africana (strain ATCC 22294 / BCRC 22015 / CBS 2517 / CECT 1963 / NBRC 1671 / NRRL Y-8276)</name>
    <name type="common">Yeast</name>
    <name type="synonym">Kluyveromyces africanus</name>
    <dbReference type="NCBI Taxonomy" id="1071382"/>
    <lineage>
        <taxon>Eukaryota</taxon>
        <taxon>Fungi</taxon>
        <taxon>Dikarya</taxon>
        <taxon>Ascomycota</taxon>
        <taxon>Saccharomycotina</taxon>
        <taxon>Saccharomycetes</taxon>
        <taxon>Saccharomycetales</taxon>
        <taxon>Saccharomycetaceae</taxon>
        <taxon>Kazachstania</taxon>
    </lineage>
</organism>
<dbReference type="PANTHER" id="PTHR10763:SF26">
    <property type="entry name" value="CELL DIVISION CONTROL PROTEIN 6 HOMOLOG"/>
    <property type="match status" value="1"/>
</dbReference>
<comment type="similarity">
    <text evidence="2 7">Belongs to the CDC6/cdc18 family.</text>
</comment>
<dbReference type="Gene3D" id="1.10.10.10">
    <property type="entry name" value="Winged helix-like DNA-binding domain superfamily/Winged helix DNA-binding domain"/>
    <property type="match status" value="1"/>
</dbReference>
<dbReference type="GO" id="GO:0000082">
    <property type="term" value="P:G1/S transition of mitotic cell cycle"/>
    <property type="evidence" value="ECO:0007669"/>
    <property type="project" value="EnsemblFungi"/>
</dbReference>
<dbReference type="HOGENOM" id="CLU_012774_2_1_1"/>
<dbReference type="RefSeq" id="XP_003957890.1">
    <property type="nucleotide sequence ID" value="XM_003957841.1"/>
</dbReference>
<dbReference type="GeneID" id="13884223"/>
<dbReference type="GO" id="GO:0005656">
    <property type="term" value="C:nuclear pre-replicative complex"/>
    <property type="evidence" value="ECO:0007669"/>
    <property type="project" value="EnsemblFungi"/>
</dbReference>
<feature type="domain" description="AAA+ ATPase" evidence="8">
    <location>
        <begin position="89"/>
        <end position="263"/>
    </location>
</feature>
<dbReference type="GO" id="GO:0033314">
    <property type="term" value="P:mitotic DNA replication checkpoint signaling"/>
    <property type="evidence" value="ECO:0007669"/>
    <property type="project" value="TreeGrafter"/>
</dbReference>
<dbReference type="InterPro" id="IPR036390">
    <property type="entry name" value="WH_DNA-bd_sf"/>
</dbReference>
<comment type="subcellular location">
    <subcellularLocation>
        <location evidence="1">Nucleus</location>
    </subcellularLocation>
</comment>
<dbReference type="GO" id="GO:0051301">
    <property type="term" value="P:cell division"/>
    <property type="evidence" value="ECO:0007669"/>
    <property type="project" value="UniProtKB-UniRule"/>
</dbReference>
<evidence type="ECO:0000256" key="5">
    <source>
        <dbReference type="ARBA" id="ARBA00023242"/>
    </source>
</evidence>
<dbReference type="FunCoup" id="H2AWK5">
    <property type="interactions" value="1223"/>
</dbReference>
<dbReference type="InterPro" id="IPR050311">
    <property type="entry name" value="ORC1/CDC6"/>
</dbReference>
<dbReference type="InterPro" id="IPR016314">
    <property type="entry name" value="Cdc6/18"/>
</dbReference>
<dbReference type="GO" id="GO:0003924">
    <property type="term" value="F:GTPase activity"/>
    <property type="evidence" value="ECO:0007669"/>
    <property type="project" value="EnsemblFungi"/>
</dbReference>
<dbReference type="AlphaFoldDB" id="H2AWK5"/>
<dbReference type="GO" id="GO:0006267">
    <property type="term" value="P:pre-replicative complex assembly involved in nuclear cell cycle DNA replication"/>
    <property type="evidence" value="ECO:0007669"/>
    <property type="project" value="EnsemblFungi"/>
</dbReference>
<name>H2AWK5_KAZAF</name>
<dbReference type="GO" id="GO:0016887">
    <property type="term" value="F:ATP hydrolysis activity"/>
    <property type="evidence" value="ECO:0007669"/>
    <property type="project" value="EnsemblFungi"/>
</dbReference>
<evidence type="ECO:0000313" key="11">
    <source>
        <dbReference type="Proteomes" id="UP000005220"/>
    </source>
</evidence>
<dbReference type="Gene3D" id="1.10.8.60">
    <property type="match status" value="1"/>
</dbReference>
<dbReference type="GO" id="GO:0030174">
    <property type="term" value="P:regulation of DNA-templated DNA replication initiation"/>
    <property type="evidence" value="ECO:0007669"/>
    <property type="project" value="EnsemblFungi"/>
</dbReference>